<gene>
    <name evidence="1" type="ORF">GEV33_002050</name>
</gene>
<keyword evidence="2" id="KW-1185">Reference proteome</keyword>
<reference evidence="1" key="2">
    <citation type="submission" date="2021-08" db="EMBL/GenBank/DDBJ databases">
        <authorList>
            <person name="Eriksson T."/>
        </authorList>
    </citation>
    <scope>NUCLEOTIDE SEQUENCE</scope>
    <source>
        <strain evidence="1">Stoneville</strain>
        <tissue evidence="1">Whole head</tissue>
    </source>
</reference>
<dbReference type="AlphaFoldDB" id="A0A8J6HS62"/>
<name>A0A8J6HS62_TENMO</name>
<reference evidence="1" key="1">
    <citation type="journal article" date="2020" name="J Insects Food Feed">
        <title>The yellow mealworm (Tenebrio molitor) genome: a resource for the emerging insects as food and feed industry.</title>
        <authorList>
            <person name="Eriksson T."/>
            <person name="Andere A."/>
            <person name="Kelstrup H."/>
            <person name="Emery V."/>
            <person name="Picard C."/>
        </authorList>
    </citation>
    <scope>NUCLEOTIDE SEQUENCE</scope>
    <source>
        <strain evidence="1">Stoneville</strain>
        <tissue evidence="1">Whole head</tissue>
    </source>
</reference>
<comment type="caution">
    <text evidence="1">The sequence shown here is derived from an EMBL/GenBank/DDBJ whole genome shotgun (WGS) entry which is preliminary data.</text>
</comment>
<dbReference type="Proteomes" id="UP000719412">
    <property type="component" value="Unassembled WGS sequence"/>
</dbReference>
<protein>
    <submittedName>
        <fullName evidence="1">Uncharacterized protein</fullName>
    </submittedName>
</protein>
<dbReference type="EMBL" id="JABDTM020010946">
    <property type="protein sequence ID" value="KAH0820741.1"/>
    <property type="molecule type" value="Genomic_DNA"/>
</dbReference>
<accession>A0A8J6HS62</accession>
<evidence type="ECO:0000313" key="1">
    <source>
        <dbReference type="EMBL" id="KAH0820741.1"/>
    </source>
</evidence>
<sequence length="196" mass="22358">MMDAASDISLTCLASPEARYLMRYKDSGKLVLTQEDLDKEGAMLNAALHLEYPLVVEENNPFGKPRPERKDGYHRYFGCREVRVLQESFGDDTAQQTPACVESAAAIGSKNLPWRRPQIRFRDTIWPPWMPAPPACFDSTTFTPAPATHSLHPTLPLSTPNKHHATGRENFLESHWFPLIQGYSRIKLRVRFFDDE</sequence>
<evidence type="ECO:0000313" key="2">
    <source>
        <dbReference type="Proteomes" id="UP000719412"/>
    </source>
</evidence>
<proteinExistence type="predicted"/>
<organism evidence="1 2">
    <name type="scientific">Tenebrio molitor</name>
    <name type="common">Yellow mealworm beetle</name>
    <dbReference type="NCBI Taxonomy" id="7067"/>
    <lineage>
        <taxon>Eukaryota</taxon>
        <taxon>Metazoa</taxon>
        <taxon>Ecdysozoa</taxon>
        <taxon>Arthropoda</taxon>
        <taxon>Hexapoda</taxon>
        <taxon>Insecta</taxon>
        <taxon>Pterygota</taxon>
        <taxon>Neoptera</taxon>
        <taxon>Endopterygota</taxon>
        <taxon>Coleoptera</taxon>
        <taxon>Polyphaga</taxon>
        <taxon>Cucujiformia</taxon>
        <taxon>Tenebrionidae</taxon>
        <taxon>Tenebrio</taxon>
    </lineage>
</organism>